<keyword evidence="4 6" id="KW-1133">Transmembrane helix</keyword>
<keyword evidence="2" id="KW-1003">Cell membrane</keyword>
<name>A0A239FJV9_9RHOB</name>
<dbReference type="AlphaFoldDB" id="A0A239FJV9"/>
<evidence type="ECO:0000256" key="3">
    <source>
        <dbReference type="ARBA" id="ARBA00022692"/>
    </source>
</evidence>
<dbReference type="InterPro" id="IPR003838">
    <property type="entry name" value="ABC3_permease_C"/>
</dbReference>
<dbReference type="GO" id="GO:0005886">
    <property type="term" value="C:plasma membrane"/>
    <property type="evidence" value="ECO:0007669"/>
    <property type="project" value="UniProtKB-SubCell"/>
</dbReference>
<gene>
    <name evidence="8" type="ORF">SAMN05421757_102684</name>
</gene>
<feature type="domain" description="ABC3 transporter permease C-terminal" evidence="7">
    <location>
        <begin position="231"/>
        <end position="334"/>
    </location>
</feature>
<dbReference type="Proteomes" id="UP000198426">
    <property type="component" value="Unassembled WGS sequence"/>
</dbReference>
<dbReference type="RefSeq" id="WP_089232393.1">
    <property type="nucleotide sequence ID" value="NZ_FZOY01000002.1"/>
</dbReference>
<evidence type="ECO:0000313" key="9">
    <source>
        <dbReference type="Proteomes" id="UP000198426"/>
    </source>
</evidence>
<evidence type="ECO:0000259" key="7">
    <source>
        <dbReference type="Pfam" id="PF02687"/>
    </source>
</evidence>
<protein>
    <submittedName>
        <fullName evidence="8">Putative ABC transport system permease protein</fullName>
    </submittedName>
</protein>
<dbReference type="PANTHER" id="PTHR30287">
    <property type="entry name" value="MEMBRANE COMPONENT OF PREDICTED ABC SUPERFAMILY METABOLITE UPTAKE TRANSPORTER"/>
    <property type="match status" value="1"/>
</dbReference>
<reference evidence="8 9" key="1">
    <citation type="submission" date="2017-06" db="EMBL/GenBank/DDBJ databases">
        <authorList>
            <person name="Kim H.J."/>
            <person name="Triplett B.A."/>
        </authorList>
    </citation>
    <scope>NUCLEOTIDE SEQUENCE [LARGE SCALE GENOMIC DNA]</scope>
    <source>
        <strain evidence="8 9">DSM 29339</strain>
    </source>
</reference>
<feature type="transmembrane region" description="Helical" evidence="6">
    <location>
        <begin position="720"/>
        <end position="746"/>
    </location>
</feature>
<organism evidence="8 9">
    <name type="scientific">Tropicimonas sediminicola</name>
    <dbReference type="NCBI Taxonomy" id="1031541"/>
    <lineage>
        <taxon>Bacteria</taxon>
        <taxon>Pseudomonadati</taxon>
        <taxon>Pseudomonadota</taxon>
        <taxon>Alphaproteobacteria</taxon>
        <taxon>Rhodobacterales</taxon>
        <taxon>Roseobacteraceae</taxon>
        <taxon>Tropicimonas</taxon>
    </lineage>
</organism>
<feature type="transmembrane region" description="Helical" evidence="6">
    <location>
        <begin position="670"/>
        <end position="691"/>
    </location>
</feature>
<feature type="transmembrane region" description="Helical" evidence="6">
    <location>
        <begin position="272"/>
        <end position="299"/>
    </location>
</feature>
<proteinExistence type="predicted"/>
<dbReference type="OrthoDB" id="343744at2"/>
<feature type="transmembrane region" description="Helical" evidence="6">
    <location>
        <begin position="372"/>
        <end position="394"/>
    </location>
</feature>
<evidence type="ECO:0000256" key="4">
    <source>
        <dbReference type="ARBA" id="ARBA00022989"/>
    </source>
</evidence>
<feature type="transmembrane region" description="Helical" evidence="6">
    <location>
        <begin position="229"/>
        <end position="252"/>
    </location>
</feature>
<evidence type="ECO:0000256" key="6">
    <source>
        <dbReference type="SAM" id="Phobius"/>
    </source>
</evidence>
<keyword evidence="3 6" id="KW-0812">Transmembrane</keyword>
<dbReference type="PANTHER" id="PTHR30287:SF2">
    <property type="entry name" value="BLL1001 PROTEIN"/>
    <property type="match status" value="1"/>
</dbReference>
<feature type="transmembrane region" description="Helical" evidence="6">
    <location>
        <begin position="758"/>
        <end position="781"/>
    </location>
</feature>
<comment type="subcellular location">
    <subcellularLocation>
        <location evidence="1">Cell membrane</location>
        <topology evidence="1">Multi-pass membrane protein</topology>
    </subcellularLocation>
</comment>
<feature type="transmembrane region" description="Helical" evidence="6">
    <location>
        <begin position="446"/>
        <end position="466"/>
    </location>
</feature>
<keyword evidence="5 6" id="KW-0472">Membrane</keyword>
<evidence type="ECO:0000256" key="2">
    <source>
        <dbReference type="ARBA" id="ARBA00022475"/>
    </source>
</evidence>
<feature type="transmembrane region" description="Helical" evidence="6">
    <location>
        <begin position="400"/>
        <end position="425"/>
    </location>
</feature>
<accession>A0A239FJV9</accession>
<keyword evidence="9" id="KW-1185">Reference proteome</keyword>
<feature type="domain" description="ABC3 transporter permease C-terminal" evidence="7">
    <location>
        <begin position="673"/>
        <end position="791"/>
    </location>
</feature>
<feature type="transmembrane region" description="Helical" evidence="6">
    <location>
        <begin position="328"/>
        <end position="351"/>
    </location>
</feature>
<evidence type="ECO:0000256" key="1">
    <source>
        <dbReference type="ARBA" id="ARBA00004651"/>
    </source>
</evidence>
<dbReference type="EMBL" id="FZOY01000002">
    <property type="protein sequence ID" value="SNS56583.1"/>
    <property type="molecule type" value="Genomic_DNA"/>
</dbReference>
<sequence>MRRAALAALLSHWRRQPLQLFTLLAGLALATALWSAVQAINGEARRSYDQAASTLGIGSYASLTHTDGPLSVATYVALRRGGWLVSPLVEGRLQRGDIRLQVTGLELLTAPPGLLPTDLSAGAGTTPLDLLRPPGVGFVAPETARLLKETEGLPRLIPDPAIPPGRLFTDIGTAETLLGTPGQIDRLLVLPDQPANQRPLDQLASGLTLSPPQEQGDIARLTDSFHLNLTAFGLLSFAVGLFIVHGAIGLAFEQRRPMFRTLRALGLPARSLLTLLLAEVLLLALLAGGFGLLLGYLIAGALLPDVAATLRGLYGADVRGVLSFDPGWALAGLAIAETGALVAAAHGLLTVHRMPLLASAQPRAWATVSARALRRQAFAGLALLAAGILAAIFADGLVAGFALLGGLLLGSALILPRLLAAALGLGARLARGPLAQWFWADTRQQMPGLSLALMSLLLALATNIGVSTMVSSFRLSFTGWLDQRLVSDLYVTARSEADGEALRAWLAPRADAVLPIWPVDLPLAGAPGELYGIIDHAVYRDHWPLLRSTPDTWDAVMEGRGVLINEQLARRENLRLGAPLALGPDWELPISGVYSDYGNPIGQAVVAREALLAHHPDVSKLRHGIVTADPDALRRALLEDYGLPEANLIDQARLKATSLQIFERTFTVTGALNVLTLSVAGFAILTALLTLSTMRLPQLAPVWALGLTRRRLARLEILRTLALATLTFLAALPVGLALAWCLLAVVNVEAFGWRLPMFLFPGQWGALFALALAAAALAAALPTRRLARTAPSQFLKVFADER</sequence>
<dbReference type="Pfam" id="PF02687">
    <property type="entry name" value="FtsX"/>
    <property type="match status" value="2"/>
</dbReference>
<evidence type="ECO:0000313" key="8">
    <source>
        <dbReference type="EMBL" id="SNS56583.1"/>
    </source>
</evidence>
<dbReference type="InterPro" id="IPR038766">
    <property type="entry name" value="Membrane_comp_ABC_pdt"/>
</dbReference>
<evidence type="ECO:0000256" key="5">
    <source>
        <dbReference type="ARBA" id="ARBA00023136"/>
    </source>
</evidence>